<feature type="coiled-coil region" evidence="6">
    <location>
        <begin position="246"/>
        <end position="332"/>
    </location>
</feature>
<evidence type="ECO:0000259" key="8">
    <source>
        <dbReference type="PROSITE" id="PS50913"/>
    </source>
</evidence>
<evidence type="ECO:0000256" key="7">
    <source>
        <dbReference type="SAM" id="MobiDB-lite"/>
    </source>
</evidence>
<keyword evidence="3" id="KW-0963">Cytoplasm</keyword>
<dbReference type="PANTHER" id="PTHR23157">
    <property type="entry name" value="GRIP AND COILED-COIL DOMAIN-CONTAINING PROTEIN 1"/>
    <property type="match status" value="1"/>
</dbReference>
<evidence type="ECO:0000313" key="9">
    <source>
        <dbReference type="EMBL" id="EDR15617.1"/>
    </source>
</evidence>
<protein>
    <submittedName>
        <fullName evidence="9">Predicted protein</fullName>
    </submittedName>
</protein>
<dbReference type="KEGG" id="lbc:LACBIDRAFT_300715"/>
<dbReference type="EMBL" id="DS547091">
    <property type="protein sequence ID" value="EDR15617.1"/>
    <property type="molecule type" value="Genomic_DNA"/>
</dbReference>
<accession>B0CQ58</accession>
<dbReference type="GO" id="GO:0005794">
    <property type="term" value="C:Golgi apparatus"/>
    <property type="evidence" value="ECO:0007669"/>
    <property type="project" value="TreeGrafter"/>
</dbReference>
<dbReference type="Gene3D" id="1.10.220.60">
    <property type="entry name" value="GRIP domain"/>
    <property type="match status" value="1"/>
</dbReference>
<evidence type="ECO:0000256" key="3">
    <source>
        <dbReference type="ARBA" id="ARBA00022490"/>
    </source>
</evidence>
<keyword evidence="10" id="KW-1185">Reference proteome</keyword>
<dbReference type="OrthoDB" id="1926336at2759"/>
<gene>
    <name evidence="9" type="ORF">LACBIDRAFT_300715</name>
</gene>
<dbReference type="SMART" id="SM00755">
    <property type="entry name" value="Grip"/>
    <property type="match status" value="1"/>
</dbReference>
<dbReference type="Pfam" id="PF01465">
    <property type="entry name" value="GRIP"/>
    <property type="match status" value="1"/>
</dbReference>
<reference evidence="9 10" key="1">
    <citation type="journal article" date="2008" name="Nature">
        <title>The genome of Laccaria bicolor provides insights into mycorrhizal symbiosis.</title>
        <authorList>
            <person name="Martin F."/>
            <person name="Aerts A."/>
            <person name="Ahren D."/>
            <person name="Brun A."/>
            <person name="Danchin E.G.J."/>
            <person name="Duchaussoy F."/>
            <person name="Gibon J."/>
            <person name="Kohler A."/>
            <person name="Lindquist E."/>
            <person name="Pereda V."/>
            <person name="Salamov A."/>
            <person name="Shapiro H.J."/>
            <person name="Wuyts J."/>
            <person name="Blaudez D."/>
            <person name="Buee M."/>
            <person name="Brokstein P."/>
            <person name="Canbaeck B."/>
            <person name="Cohen D."/>
            <person name="Courty P.E."/>
            <person name="Coutinho P.M."/>
            <person name="Delaruelle C."/>
            <person name="Detter J.C."/>
            <person name="Deveau A."/>
            <person name="DiFazio S."/>
            <person name="Duplessis S."/>
            <person name="Fraissinet-Tachet L."/>
            <person name="Lucic E."/>
            <person name="Frey-Klett P."/>
            <person name="Fourrey C."/>
            <person name="Feussner I."/>
            <person name="Gay G."/>
            <person name="Grimwood J."/>
            <person name="Hoegger P.J."/>
            <person name="Jain P."/>
            <person name="Kilaru S."/>
            <person name="Labbe J."/>
            <person name="Lin Y.C."/>
            <person name="Legue V."/>
            <person name="Le Tacon F."/>
            <person name="Marmeisse R."/>
            <person name="Melayah D."/>
            <person name="Montanini B."/>
            <person name="Muratet M."/>
            <person name="Nehls U."/>
            <person name="Niculita-Hirzel H."/>
            <person name="Oudot-Le Secq M.P."/>
            <person name="Peter M."/>
            <person name="Quesneville H."/>
            <person name="Rajashekar B."/>
            <person name="Reich M."/>
            <person name="Rouhier N."/>
            <person name="Schmutz J."/>
            <person name="Yin T."/>
            <person name="Chalot M."/>
            <person name="Henrissat B."/>
            <person name="Kuees U."/>
            <person name="Lucas S."/>
            <person name="Van de Peer Y."/>
            <person name="Podila G.K."/>
            <person name="Polle A."/>
            <person name="Pukkila P.J."/>
            <person name="Richardson P.M."/>
            <person name="Rouze P."/>
            <person name="Sanders I.R."/>
            <person name="Stajich J.E."/>
            <person name="Tunlid A."/>
            <person name="Tuskan G."/>
            <person name="Grigoriev I.V."/>
        </authorList>
    </citation>
    <scope>NUCLEOTIDE SEQUENCE [LARGE SCALE GENOMIC DNA]</scope>
    <source>
        <strain evidence="10">S238N-H82 / ATCC MYA-4686</strain>
    </source>
</reference>
<sequence>MQHYRSEVQGLNKRLESHDGRLQQLQDTHQLQSTSQSEQINKLKTQLSETEALFQASQSSNTQAEETAATHRSEVDRLVQECERFKTLAKEEEEKRVKAISLLKTLRQKLVKAEKEKEDALKEAAFSKEKEKGEKDKEHIESARLHQEIEALNKEREKVISNLKGQYERDTSSLKDRFEKELSAVRGQLELEIATSKSMHLKELSSKNSQISTLENSLNNTTRDKNAFFDQLQLRQAELESAHTHLESLQHQNTEFQFQLRESNDRLALLREEYAELQREQEATARQRDPVTPAGDVAHLISAVEAKCEVKISELKRNLITLEKERNEAEGDWSRKLREKGKELDELKRVLGSAAKTRETDEGVASELRAEVSHAKEVAKVLRQQVSELPLLQDQLSELKKSAKERETEFALKISHLERQVEEGQNRDAQLRQNNKTLREELRKVQSSAALLERQRNPGVGYWTTRGNPENSPAESRNSFSPIPTESPSRTASPAPSSTKNEEEVNLEYLRNVILQFLEHKEMRPNLVKVLSIILHFTPQETRRLIAKV</sequence>
<proteinExistence type="predicted"/>
<evidence type="ECO:0000313" key="10">
    <source>
        <dbReference type="Proteomes" id="UP000001194"/>
    </source>
</evidence>
<feature type="compositionally biased region" description="Polar residues" evidence="7">
    <location>
        <begin position="52"/>
        <end position="65"/>
    </location>
</feature>
<dbReference type="AlphaFoldDB" id="B0CQ58"/>
<dbReference type="RefSeq" id="XP_001873825.1">
    <property type="nucleotide sequence ID" value="XM_001873790.1"/>
</dbReference>
<evidence type="ECO:0000256" key="6">
    <source>
        <dbReference type="SAM" id="Coils"/>
    </source>
</evidence>
<evidence type="ECO:0000256" key="2">
    <source>
        <dbReference type="ARBA" id="ARBA00004496"/>
    </source>
</evidence>
<feature type="compositionally biased region" description="Low complexity" evidence="7">
    <location>
        <begin position="484"/>
        <end position="499"/>
    </location>
</feature>
<dbReference type="GeneID" id="6068769"/>
<dbReference type="STRING" id="486041.B0CQ58"/>
<evidence type="ECO:0000256" key="5">
    <source>
        <dbReference type="ARBA" id="ARBA00023136"/>
    </source>
</evidence>
<dbReference type="InParanoid" id="B0CQ58"/>
<comment type="subcellular location">
    <subcellularLocation>
        <location evidence="2">Cytoplasm</location>
    </subcellularLocation>
    <subcellularLocation>
        <location evidence="1">Endomembrane system</location>
        <topology evidence="1">Peripheral membrane protein</topology>
    </subcellularLocation>
</comment>
<feature type="coiled-coil region" evidence="6">
    <location>
        <begin position="414"/>
        <end position="455"/>
    </location>
</feature>
<dbReference type="HOGENOM" id="CLU_007533_1_0_1"/>
<dbReference type="PROSITE" id="PS50913">
    <property type="entry name" value="GRIP"/>
    <property type="match status" value="1"/>
</dbReference>
<evidence type="ECO:0000256" key="1">
    <source>
        <dbReference type="ARBA" id="ARBA00004184"/>
    </source>
</evidence>
<dbReference type="InterPro" id="IPR000237">
    <property type="entry name" value="GRIP_dom"/>
</dbReference>
<dbReference type="Proteomes" id="UP000001194">
    <property type="component" value="Unassembled WGS sequence"/>
</dbReference>
<dbReference type="PANTHER" id="PTHR23157:SF25">
    <property type="entry name" value="GRIP AND COILED-COIL DOMAIN-CONTAINING PROTEIN 1"/>
    <property type="match status" value="1"/>
</dbReference>
<evidence type="ECO:0000256" key="4">
    <source>
        <dbReference type="ARBA" id="ARBA00023054"/>
    </source>
</evidence>
<feature type="region of interest" description="Disordered" evidence="7">
    <location>
        <begin position="456"/>
        <end position="503"/>
    </location>
</feature>
<feature type="domain" description="GRIP" evidence="8">
    <location>
        <begin position="500"/>
        <end position="548"/>
    </location>
</feature>
<organism evidence="10">
    <name type="scientific">Laccaria bicolor (strain S238N-H82 / ATCC MYA-4686)</name>
    <name type="common">Bicoloured deceiver</name>
    <name type="synonym">Laccaria laccata var. bicolor</name>
    <dbReference type="NCBI Taxonomy" id="486041"/>
    <lineage>
        <taxon>Eukaryota</taxon>
        <taxon>Fungi</taxon>
        <taxon>Dikarya</taxon>
        <taxon>Basidiomycota</taxon>
        <taxon>Agaricomycotina</taxon>
        <taxon>Agaricomycetes</taxon>
        <taxon>Agaricomycetidae</taxon>
        <taxon>Agaricales</taxon>
        <taxon>Agaricineae</taxon>
        <taxon>Hydnangiaceae</taxon>
        <taxon>Laccaria</taxon>
    </lineage>
</organism>
<feature type="region of interest" description="Disordered" evidence="7">
    <location>
        <begin position="52"/>
        <end position="72"/>
    </location>
</feature>
<feature type="compositionally biased region" description="Polar residues" evidence="7">
    <location>
        <begin position="465"/>
        <end position="482"/>
    </location>
</feature>
<name>B0CQ58_LACBS</name>
<dbReference type="InterPro" id="IPR051952">
    <property type="entry name" value="Golgi-autophagy_related"/>
</dbReference>
<keyword evidence="4 6" id="KW-0175">Coiled coil</keyword>
<keyword evidence="5" id="KW-0472">Membrane</keyword>